<keyword evidence="3" id="KW-1185">Reference proteome</keyword>
<organism evidence="2 3">
    <name type="scientific">Acidomonas methanolica NBRC 104435</name>
    <dbReference type="NCBI Taxonomy" id="1231351"/>
    <lineage>
        <taxon>Bacteria</taxon>
        <taxon>Pseudomonadati</taxon>
        <taxon>Pseudomonadota</taxon>
        <taxon>Alphaproteobacteria</taxon>
        <taxon>Acetobacterales</taxon>
        <taxon>Acetobacteraceae</taxon>
        <taxon>Acidomonas</taxon>
    </lineage>
</organism>
<gene>
    <name evidence="2" type="ORF">Amme_054_026</name>
</gene>
<keyword evidence="1" id="KW-1133">Transmembrane helix</keyword>
<protein>
    <submittedName>
        <fullName evidence="2">Uncharacterized protein</fullName>
    </submittedName>
</protein>
<feature type="transmembrane region" description="Helical" evidence="1">
    <location>
        <begin position="157"/>
        <end position="187"/>
    </location>
</feature>
<keyword evidence="1" id="KW-0812">Transmembrane</keyword>
<evidence type="ECO:0000313" key="2">
    <source>
        <dbReference type="EMBL" id="GAJ29224.1"/>
    </source>
</evidence>
<keyword evidence="1" id="KW-0472">Membrane</keyword>
<proteinExistence type="predicted"/>
<reference evidence="3" key="1">
    <citation type="journal article" date="2014" name="FEMS Microbiol. Lett.">
        <title>Draft Genomic DNA Sequence of the Facultatively Methylotrophic Bacterium Acidomonas methanolica type strain MB58.</title>
        <authorList>
            <person name="Higashiura N."/>
            <person name="Hadano H."/>
            <person name="Hirakawa H."/>
            <person name="Matsutani M."/>
            <person name="Takabe S."/>
            <person name="Matsushita K."/>
            <person name="Azuma Y."/>
        </authorList>
    </citation>
    <scope>NUCLEOTIDE SEQUENCE [LARGE SCALE GENOMIC DNA]</scope>
    <source>
        <strain evidence="3">MB58</strain>
    </source>
</reference>
<evidence type="ECO:0000256" key="1">
    <source>
        <dbReference type="SAM" id="Phobius"/>
    </source>
</evidence>
<dbReference type="AlphaFoldDB" id="A0A023D5A3"/>
<accession>A0A023D5A3</accession>
<name>A0A023D5A3_ACIMT</name>
<dbReference type="EMBL" id="BAND01000054">
    <property type="protein sequence ID" value="GAJ29224.1"/>
    <property type="molecule type" value="Genomic_DNA"/>
</dbReference>
<reference evidence="2 3" key="2">
    <citation type="journal article" date="2014" name="FEMS Microbiol. Lett.">
        <title>Draft genomic DNA sequence of the facultatively methylotrophic bacterium Acidomonas methanolica type strain MB58.</title>
        <authorList>
            <person name="Higashiura N."/>
            <person name="Hadano H."/>
            <person name="Hirakawa H."/>
            <person name="Matsutani M."/>
            <person name="Takabe S."/>
            <person name="Matsushita K."/>
            <person name="Azuma Y."/>
        </authorList>
    </citation>
    <scope>NUCLEOTIDE SEQUENCE [LARGE SCALE GENOMIC DNA]</scope>
    <source>
        <strain evidence="2 3">MB58</strain>
    </source>
</reference>
<comment type="caution">
    <text evidence="2">The sequence shown here is derived from an EMBL/GenBank/DDBJ whole genome shotgun (WGS) entry which is preliminary data.</text>
</comment>
<sequence>MWTIIGASLRDAWRLAGQEKATVALLLTLELLLGGVPLLAGKGAKESDLPFLTDMLAQLLALPFTLRFCAALLGIARADALPPAVWVRLAGWGAFCVVLGMLESVAALPVPLPRPVTAAIELGAIYFALRLLPLYPAIMSWPDWPGIDRLWAASRRFVMPLIGCAVAVYLPIFLVIILVLAATSVIGHGGDDPVLTTARLEHLLEPLLPVMTVLTALLATAATLFGAALRVRLFRLIA</sequence>
<feature type="transmembrane region" description="Helical" evidence="1">
    <location>
        <begin position="116"/>
        <end position="136"/>
    </location>
</feature>
<feature type="transmembrane region" description="Helical" evidence="1">
    <location>
        <begin position="21"/>
        <end position="40"/>
    </location>
</feature>
<feature type="transmembrane region" description="Helical" evidence="1">
    <location>
        <begin position="55"/>
        <end position="77"/>
    </location>
</feature>
<dbReference type="Proteomes" id="UP000019760">
    <property type="component" value="Unassembled WGS sequence"/>
</dbReference>
<feature type="transmembrane region" description="Helical" evidence="1">
    <location>
        <begin position="207"/>
        <end position="229"/>
    </location>
</feature>
<evidence type="ECO:0000313" key="3">
    <source>
        <dbReference type="Proteomes" id="UP000019760"/>
    </source>
</evidence>
<feature type="transmembrane region" description="Helical" evidence="1">
    <location>
        <begin position="89"/>
        <end position="110"/>
    </location>
</feature>